<sequence length="604" mass="68277">MNTRQHRYNFTVFGFKPVVMIMENGLQLQAGAFTLGVLAHSLYFRSGEHHLYPIRYLYTYGGLSILVAATIQYAQKISFTRASTASLSLISTHLLGLYCSLIIYRTFLHPLGQFPGPLGARLSGFWLPAKLLHQPLYQVLEELHKKYGPFVRIGPSDLSIIHPDAVNIIYGFKSSCTKAPFYDLGAPVQSLHAHRNREAHDQRRRVWSLGFSDKSLRAYEKRIQVYREKLIKLLTSAGDGQAINISNYLTWYSYDVMGDLAFGKTFGMLDASANHWAIQILNDMLKPLEYSVPIWALRLLGSIPGMNKDALRYEEFSHQRLKTRMRETPDIPDISSSLLVELQGRVPTTKEFYQLLGDVELIIAAGSDTTAAALITIIYELAKHPVHVKMIREELSLCAVEPSGEYMHEKIAGLRHLNGFINEVLRLHPPIGSIIPRKTPPEGIMIGDTYIPGNMTVSCPQWVIGRSNAFYENANRLLPERWYRYPEAMKYGSAYAPFLLGGLYLSVAGFANILREALPPHRPGFLHTSLRSCHTLRLSCPYACIGKPLALMNMRTTVARITMTFDLQLPSNDDGTLLDKNMREHFSSYIEGAYILFKNLQTNQ</sequence>
<protein>
    <submittedName>
        <fullName evidence="1">Cytochrome P450 monooxygenase</fullName>
    </submittedName>
</protein>
<evidence type="ECO:0000313" key="2">
    <source>
        <dbReference type="Proteomes" id="UP000249748"/>
    </source>
</evidence>
<reference evidence="1" key="1">
    <citation type="submission" date="2018-02" db="EMBL/GenBank/DDBJ databases">
        <title>The genomes of Aspergillus section Nigri reveals drivers in fungal speciation.</title>
        <authorList>
            <consortium name="DOE Joint Genome Institute"/>
            <person name="Vesth T.C."/>
            <person name="Nybo J."/>
            <person name="Theobald S."/>
            <person name="Brandl J."/>
            <person name="Frisvad J.C."/>
            <person name="Nielsen K.F."/>
            <person name="Lyhne E.K."/>
            <person name="Kogle M.E."/>
            <person name="Kuo A."/>
            <person name="Riley R."/>
            <person name="Clum A."/>
            <person name="Nolan M."/>
            <person name="Lipzen A."/>
            <person name="Salamov A."/>
            <person name="Henrissat B."/>
            <person name="Wiebenga A."/>
            <person name="De vries R.P."/>
            <person name="Grigoriev I.V."/>
            <person name="Mortensen U.H."/>
            <person name="Andersen M.R."/>
            <person name="Baker S.E."/>
        </authorList>
    </citation>
    <scope>NUCLEOTIDE SEQUENCE</scope>
    <source>
        <strain evidence="1">CBS 115574</strain>
    </source>
</reference>
<proteinExistence type="predicted"/>
<name>A0ACD1IHX9_9EURO</name>
<gene>
    <name evidence="1" type="ORF">BO79DRAFT_263597</name>
</gene>
<keyword evidence="1" id="KW-0560">Oxidoreductase</keyword>
<accession>A0ACD1IHX9</accession>
<organism evidence="1 2">
    <name type="scientific">Aspergillus costaricaensis CBS 115574</name>
    <dbReference type="NCBI Taxonomy" id="1448317"/>
    <lineage>
        <taxon>Eukaryota</taxon>
        <taxon>Fungi</taxon>
        <taxon>Dikarya</taxon>
        <taxon>Ascomycota</taxon>
        <taxon>Pezizomycotina</taxon>
        <taxon>Eurotiomycetes</taxon>
        <taxon>Eurotiomycetidae</taxon>
        <taxon>Eurotiales</taxon>
        <taxon>Aspergillaceae</taxon>
        <taxon>Aspergillus</taxon>
        <taxon>Aspergillus subgen. Circumdati</taxon>
    </lineage>
</organism>
<dbReference type="Proteomes" id="UP000249748">
    <property type="component" value="Unassembled WGS sequence"/>
</dbReference>
<evidence type="ECO:0000313" key="1">
    <source>
        <dbReference type="EMBL" id="RAK89902.1"/>
    </source>
</evidence>
<keyword evidence="1" id="KW-0503">Monooxygenase</keyword>
<dbReference type="EMBL" id="KZ824546">
    <property type="protein sequence ID" value="RAK89902.1"/>
    <property type="molecule type" value="Genomic_DNA"/>
</dbReference>
<keyword evidence="2" id="KW-1185">Reference proteome</keyword>